<gene>
    <name evidence="1" type="ORF">Taro_014710</name>
</gene>
<dbReference type="Proteomes" id="UP000652761">
    <property type="component" value="Unassembled WGS sequence"/>
</dbReference>
<evidence type="ECO:0000313" key="1">
    <source>
        <dbReference type="EMBL" id="MQL82230.1"/>
    </source>
</evidence>
<reference evidence="1" key="1">
    <citation type="submission" date="2017-07" db="EMBL/GenBank/DDBJ databases">
        <title>Taro Niue Genome Assembly and Annotation.</title>
        <authorList>
            <person name="Atibalentja N."/>
            <person name="Keating K."/>
            <person name="Fields C.J."/>
        </authorList>
    </citation>
    <scope>NUCLEOTIDE SEQUENCE</scope>
    <source>
        <strain evidence="1">Niue_2</strain>
        <tissue evidence="1">Leaf</tissue>
    </source>
</reference>
<dbReference type="AlphaFoldDB" id="A0A843UK49"/>
<comment type="caution">
    <text evidence="1">The sequence shown here is derived from an EMBL/GenBank/DDBJ whole genome shotgun (WGS) entry which is preliminary data.</text>
</comment>
<keyword evidence="2" id="KW-1185">Reference proteome</keyword>
<sequence>MKTEYLVGTRVFFPFERRKTSCGWVLHRTGVGTSSRLPLCSTSLRYISFHFTSLHFTPLHSTSCLFASLPYKADDKAWQL</sequence>
<accession>A0A843UK49</accession>
<dbReference type="EMBL" id="NMUH01000618">
    <property type="protein sequence ID" value="MQL82230.1"/>
    <property type="molecule type" value="Genomic_DNA"/>
</dbReference>
<protein>
    <submittedName>
        <fullName evidence="1">Uncharacterized protein</fullName>
    </submittedName>
</protein>
<name>A0A843UK49_COLES</name>
<organism evidence="1 2">
    <name type="scientific">Colocasia esculenta</name>
    <name type="common">Wild taro</name>
    <name type="synonym">Arum esculentum</name>
    <dbReference type="NCBI Taxonomy" id="4460"/>
    <lineage>
        <taxon>Eukaryota</taxon>
        <taxon>Viridiplantae</taxon>
        <taxon>Streptophyta</taxon>
        <taxon>Embryophyta</taxon>
        <taxon>Tracheophyta</taxon>
        <taxon>Spermatophyta</taxon>
        <taxon>Magnoliopsida</taxon>
        <taxon>Liliopsida</taxon>
        <taxon>Araceae</taxon>
        <taxon>Aroideae</taxon>
        <taxon>Colocasieae</taxon>
        <taxon>Colocasia</taxon>
    </lineage>
</organism>
<proteinExistence type="predicted"/>
<evidence type="ECO:0000313" key="2">
    <source>
        <dbReference type="Proteomes" id="UP000652761"/>
    </source>
</evidence>